<sequence length="148" mass="17124">MQIQVLKQLFQRDLNKLKQEISAYQSEQQLWIVEKNIPNSAGNLCLHLVGNLKHFFGKVLGGTDFVRDRPSEFALKDIPKAVLVQQVEETIAVVDTTLDKLTEEDLEKEYPIVVFEEKMSTGYFLVHLAMHLSYHLGQVNYHRRLLDV</sequence>
<dbReference type="Gene3D" id="1.20.120.450">
    <property type="entry name" value="dinb family like domain"/>
    <property type="match status" value="1"/>
</dbReference>
<dbReference type="AlphaFoldDB" id="A0A1H7GTU5"/>
<dbReference type="SUPFAM" id="SSF109854">
    <property type="entry name" value="DinB/YfiT-like putative metalloenzymes"/>
    <property type="match status" value="1"/>
</dbReference>
<dbReference type="InterPro" id="IPR034660">
    <property type="entry name" value="DinB/YfiT-like"/>
</dbReference>
<proteinExistence type="predicted"/>
<keyword evidence="2" id="KW-1185">Reference proteome</keyword>
<accession>A0A1H7GTU5</accession>
<evidence type="ECO:0008006" key="3">
    <source>
        <dbReference type="Google" id="ProtNLM"/>
    </source>
</evidence>
<dbReference type="InterPro" id="IPR011466">
    <property type="entry name" value="DUF1572"/>
</dbReference>
<dbReference type="Proteomes" id="UP000198984">
    <property type="component" value="Unassembled WGS sequence"/>
</dbReference>
<dbReference type="OrthoDB" id="893570at2"/>
<organism evidence="1 2">
    <name type="scientific">Chitinophaga rupis</name>
    <dbReference type="NCBI Taxonomy" id="573321"/>
    <lineage>
        <taxon>Bacteria</taxon>
        <taxon>Pseudomonadati</taxon>
        <taxon>Bacteroidota</taxon>
        <taxon>Chitinophagia</taxon>
        <taxon>Chitinophagales</taxon>
        <taxon>Chitinophagaceae</taxon>
        <taxon>Chitinophaga</taxon>
    </lineage>
</organism>
<protein>
    <recommendedName>
        <fullName evidence="3">DinB superfamily protein</fullName>
    </recommendedName>
</protein>
<dbReference type="EMBL" id="FOBB01000001">
    <property type="protein sequence ID" value="SEK39285.1"/>
    <property type="molecule type" value="Genomic_DNA"/>
</dbReference>
<evidence type="ECO:0000313" key="1">
    <source>
        <dbReference type="EMBL" id="SEK39285.1"/>
    </source>
</evidence>
<reference evidence="1 2" key="1">
    <citation type="submission" date="2016-10" db="EMBL/GenBank/DDBJ databases">
        <authorList>
            <person name="de Groot N.N."/>
        </authorList>
    </citation>
    <scope>NUCLEOTIDE SEQUENCE [LARGE SCALE GENOMIC DNA]</scope>
    <source>
        <strain evidence="1 2">DSM 21039</strain>
    </source>
</reference>
<dbReference type="STRING" id="573321.SAMN04488505_101111"/>
<dbReference type="RefSeq" id="WP_089908143.1">
    <property type="nucleotide sequence ID" value="NZ_FOBB01000001.1"/>
</dbReference>
<name>A0A1H7GTU5_9BACT</name>
<evidence type="ECO:0000313" key="2">
    <source>
        <dbReference type="Proteomes" id="UP000198984"/>
    </source>
</evidence>
<gene>
    <name evidence="1" type="ORF">SAMN04488505_101111</name>
</gene>
<dbReference type="Pfam" id="PF07609">
    <property type="entry name" value="DUF1572"/>
    <property type="match status" value="1"/>
</dbReference>